<evidence type="ECO:0000313" key="4">
    <source>
        <dbReference type="Proteomes" id="UP000027442"/>
    </source>
</evidence>
<evidence type="ECO:0000259" key="2">
    <source>
        <dbReference type="Pfam" id="PF03544"/>
    </source>
</evidence>
<dbReference type="PATRIC" id="fig|1122985.7.peg.774"/>
<feature type="compositionally biased region" description="Low complexity" evidence="1">
    <location>
        <begin position="83"/>
        <end position="98"/>
    </location>
</feature>
<dbReference type="SUPFAM" id="SSF74653">
    <property type="entry name" value="TolA/TonB C-terminal domain"/>
    <property type="match status" value="1"/>
</dbReference>
<sequence length="298" mass="32464">MKSNGKNICHALKTIRKQVAEANGIDYTPAPCHYDGECNGTCPCCEAEVQYIESQLGRLRLAGKAVKVAGLALGITMATGCNSPSGTPPSATSKSAAANENSPTNQSTPQPRTDTLVSSPDDGAKPRARRYYVRGNIRRAVKKNVAQVDTTAVYMADSTGYALPEVSVTGKPAQKISCIAGGIPCVQRIVRNRNHVYQNPDIVPRYKKGDEAMRQFIEDHIRVTPRMSAASGQALVKVACVVERNGRLSAMRVIQSADSLYDTEAIRVLKQMPRWKPARVERKRVRSLVVIDVPFVLK</sequence>
<dbReference type="EMBL" id="JNGW01000024">
    <property type="protein sequence ID" value="KDR53190.1"/>
    <property type="molecule type" value="Genomic_DNA"/>
</dbReference>
<accession>A0A069QK66</accession>
<dbReference type="AlphaFoldDB" id="A0A069QK66"/>
<evidence type="ECO:0000256" key="1">
    <source>
        <dbReference type="SAM" id="MobiDB-lite"/>
    </source>
</evidence>
<proteinExistence type="predicted"/>
<feature type="compositionally biased region" description="Polar residues" evidence="1">
    <location>
        <begin position="99"/>
        <end position="118"/>
    </location>
</feature>
<evidence type="ECO:0000313" key="3">
    <source>
        <dbReference type="EMBL" id="KDR53190.1"/>
    </source>
</evidence>
<dbReference type="RefSeq" id="WP_018968281.1">
    <property type="nucleotide sequence ID" value="NZ_KB899224.1"/>
</dbReference>
<comment type="caution">
    <text evidence="3">The sequence shown here is derived from an EMBL/GenBank/DDBJ whole genome shotgun (WGS) entry which is preliminary data.</text>
</comment>
<dbReference type="Gene3D" id="3.30.1150.10">
    <property type="match status" value="1"/>
</dbReference>
<organism evidence="3 4">
    <name type="scientific">Hoylesella loescheii DSM 19665 = JCM 12249 = ATCC 15930</name>
    <dbReference type="NCBI Taxonomy" id="1122985"/>
    <lineage>
        <taxon>Bacteria</taxon>
        <taxon>Pseudomonadati</taxon>
        <taxon>Bacteroidota</taxon>
        <taxon>Bacteroidia</taxon>
        <taxon>Bacteroidales</taxon>
        <taxon>Prevotellaceae</taxon>
        <taxon>Hoylesella</taxon>
    </lineage>
</organism>
<feature type="domain" description="TonB C-terminal" evidence="2">
    <location>
        <begin position="233"/>
        <end position="296"/>
    </location>
</feature>
<dbReference type="Pfam" id="PF03544">
    <property type="entry name" value="TonB_C"/>
    <property type="match status" value="1"/>
</dbReference>
<reference evidence="3 4" key="1">
    <citation type="submission" date="2013-08" db="EMBL/GenBank/DDBJ databases">
        <authorList>
            <person name="Weinstock G."/>
            <person name="Sodergren E."/>
            <person name="Wylie T."/>
            <person name="Fulton L."/>
            <person name="Fulton R."/>
            <person name="Fronick C."/>
            <person name="O'Laughlin M."/>
            <person name="Godfrey J."/>
            <person name="Miner T."/>
            <person name="Herter B."/>
            <person name="Appelbaum E."/>
            <person name="Cordes M."/>
            <person name="Lek S."/>
            <person name="Wollam A."/>
            <person name="Pepin K.H."/>
            <person name="Palsikar V.B."/>
            <person name="Mitreva M."/>
            <person name="Wilson R.K."/>
        </authorList>
    </citation>
    <scope>NUCLEOTIDE SEQUENCE [LARGE SCALE GENOMIC DNA]</scope>
    <source>
        <strain evidence="3 4">ATCC 15930</strain>
    </source>
</reference>
<dbReference type="InterPro" id="IPR037682">
    <property type="entry name" value="TonB_C"/>
</dbReference>
<name>A0A069QK66_HOYLO</name>
<dbReference type="GO" id="GO:0055085">
    <property type="term" value="P:transmembrane transport"/>
    <property type="evidence" value="ECO:0007669"/>
    <property type="project" value="InterPro"/>
</dbReference>
<protein>
    <submittedName>
        <fullName evidence="3">TonB family domain protein</fullName>
    </submittedName>
</protein>
<dbReference type="eggNOG" id="COG0810">
    <property type="taxonomic scope" value="Bacteria"/>
</dbReference>
<feature type="region of interest" description="Disordered" evidence="1">
    <location>
        <begin position="82"/>
        <end position="129"/>
    </location>
</feature>
<dbReference type="Proteomes" id="UP000027442">
    <property type="component" value="Unassembled WGS sequence"/>
</dbReference>
<dbReference type="HOGENOM" id="CLU_065795_0_1_10"/>
<gene>
    <name evidence="3" type="ORF">HMPREF1991_00746</name>
</gene>
<keyword evidence="4" id="KW-1185">Reference proteome</keyword>